<dbReference type="RefSeq" id="WP_324773067.1">
    <property type="nucleotide sequence ID" value="NZ_BAAATS010000032.1"/>
</dbReference>
<dbReference type="InterPro" id="IPR002347">
    <property type="entry name" value="SDR_fam"/>
</dbReference>
<keyword evidence="4" id="KW-1185">Reference proteome</keyword>
<dbReference type="PANTHER" id="PTHR43976">
    <property type="entry name" value="SHORT CHAIN DEHYDROGENASE"/>
    <property type="match status" value="1"/>
</dbReference>
<dbReference type="Proteomes" id="UP001352223">
    <property type="component" value="Unassembled WGS sequence"/>
</dbReference>
<name>A0ABU6CK76_9ACTN</name>
<evidence type="ECO:0000313" key="4">
    <source>
        <dbReference type="Proteomes" id="UP001352223"/>
    </source>
</evidence>
<comment type="caution">
    <text evidence="3">The sequence shown here is derived from an EMBL/GenBank/DDBJ whole genome shotgun (WGS) entry which is preliminary data.</text>
</comment>
<gene>
    <name evidence="3" type="ORF">OKJ48_33510</name>
</gene>
<protein>
    <submittedName>
        <fullName evidence="3">SDR family oxidoreductase</fullName>
    </submittedName>
</protein>
<dbReference type="EMBL" id="JAOZYB010000323">
    <property type="protein sequence ID" value="MEB3965108.1"/>
    <property type="molecule type" value="Genomic_DNA"/>
</dbReference>
<reference evidence="3 4" key="1">
    <citation type="submission" date="2022-10" db="EMBL/GenBank/DDBJ databases">
        <authorList>
            <person name="Xie J."/>
            <person name="Shen N."/>
        </authorList>
    </citation>
    <scope>NUCLEOTIDE SEQUENCE [LARGE SCALE GENOMIC DNA]</scope>
    <source>
        <strain evidence="3 4">DSM 41681</strain>
    </source>
</reference>
<proteinExistence type="inferred from homology"/>
<comment type="similarity">
    <text evidence="1">Belongs to the short-chain dehydrogenases/reductases (SDR) family.</text>
</comment>
<dbReference type="SUPFAM" id="SSF51735">
    <property type="entry name" value="NAD(P)-binding Rossmann-fold domains"/>
    <property type="match status" value="1"/>
</dbReference>
<evidence type="ECO:0000256" key="2">
    <source>
        <dbReference type="ARBA" id="ARBA00023002"/>
    </source>
</evidence>
<accession>A0ABU6CK76</accession>
<evidence type="ECO:0000313" key="3">
    <source>
        <dbReference type="EMBL" id="MEB3965108.1"/>
    </source>
</evidence>
<organism evidence="3 4">
    <name type="scientific">Streptomyces kunmingensis</name>
    <dbReference type="NCBI Taxonomy" id="68225"/>
    <lineage>
        <taxon>Bacteria</taxon>
        <taxon>Bacillati</taxon>
        <taxon>Actinomycetota</taxon>
        <taxon>Actinomycetes</taxon>
        <taxon>Kitasatosporales</taxon>
        <taxon>Streptomycetaceae</taxon>
        <taxon>Streptomyces</taxon>
    </lineage>
</organism>
<dbReference type="InterPro" id="IPR051911">
    <property type="entry name" value="SDR_oxidoreductase"/>
</dbReference>
<dbReference type="PRINTS" id="PR00081">
    <property type="entry name" value="GDHRDH"/>
</dbReference>
<evidence type="ECO:0000256" key="1">
    <source>
        <dbReference type="ARBA" id="ARBA00006484"/>
    </source>
</evidence>
<dbReference type="Gene3D" id="3.40.50.720">
    <property type="entry name" value="NAD(P)-binding Rossmann-like Domain"/>
    <property type="match status" value="1"/>
</dbReference>
<keyword evidence="2" id="KW-0560">Oxidoreductase</keyword>
<dbReference type="NCBIfam" id="NF005065">
    <property type="entry name" value="PRK06482.1"/>
    <property type="match status" value="1"/>
</dbReference>
<sequence>MSTAPRTWLVTGSSSGLGRALTEALLRDGHRVAATVRDTTRLNDLKDTYNDRLWTADLDVTDTTRLRHVVDTAFSDLGDIDHIVSNAAFGLYGAAEELDDQGIDQLLAANLVAPVQLLRSVLPHLRRQGSGHFTQISSTSGQTGMAGASLYHASKWGVEGFFESLHDEVAPFGVGITIVEPGSIDSNFFARLNVAEPIDAYDSGPVGDLHRYLADAAAVKADSLGDPAKMARAIIEAATSARPPRRLVLGSDSYTAIEQALSGRLAALRAQEEVARSTNR</sequence>
<dbReference type="Pfam" id="PF00106">
    <property type="entry name" value="adh_short"/>
    <property type="match status" value="1"/>
</dbReference>
<dbReference type="PANTHER" id="PTHR43976:SF16">
    <property type="entry name" value="SHORT-CHAIN DEHYDROGENASE_REDUCTASE FAMILY PROTEIN"/>
    <property type="match status" value="1"/>
</dbReference>
<dbReference type="CDD" id="cd05374">
    <property type="entry name" value="17beta-HSD-like_SDR_c"/>
    <property type="match status" value="1"/>
</dbReference>
<dbReference type="InterPro" id="IPR036291">
    <property type="entry name" value="NAD(P)-bd_dom_sf"/>
</dbReference>